<accession>A0A6A5WL22</accession>
<dbReference type="Pfam" id="PF07173">
    <property type="entry name" value="GRDP-like"/>
    <property type="match status" value="1"/>
</dbReference>
<sequence length="796" mass="90141">MESKADRKLANEKRKSYIKEVEKEALQETPPPYSSQAVDEKAASANVPAVEEEAAETAAPGIGKLDFTPSPLDIPTTAECLAHLKLLHAFAKLRHEIGNTEGLYGICLGKLGEVDEKGGDAKAKIKDNQPEDVHGQKTVMLGDEEKAVAQLAERIREKRWTVFVNKAVDRFEKWWTRMLPSTSDTFPTHIQMDDFDPTLHRHHVHRFFSDGEGLDRQMQFIMPPLEVLMVWHSYLLNPRNYLEDSIRGTKHAIWMTRFPWEIIYNAIDSQTFEYKPPGESRMAWKEVFPTLPWDALKDEGEKVMACPKCSESINVPWTCPPASTDAAVLETYLATDTGFASEKLYLDCPDGKCGLIITHEKLRVGKFLRDAAEVLGRSIPLPGTILDSKGLPQLMDKNKHAGTHDPFFPNRMVQHLYEWSPLALGHELNSLSIARLKERTQSLIKAKERVSLVNKQQYRTDFVAKESKIAVRKMLSHYWDNSSSFGLDLVGAVVRQSSFVLKMRKIDWLHSPSATNTMQRLIVKYHRFIRLIADNPKKIAVPTLDVDLAWHTHQLTPKVYLRYTVAETKKFLNHDDKIPESNLNSSFQWTTIQYEKKYGQPYSECACWYCEVTREPLRSSFTNKFNPLRATKTYDVDKISEKGLPRDATIGPHVSSHNAVSMDTPLAHSTAAQQRRRELEELDLAYIKVQKRYQKKKKAAETPSREGDAYIYGAYGYPMYYPVYVPYYADPGCGEYGHVGYGTGGGGCAAGTCAAGATTEEPTIEEEDMRNATYTYFVPGMSSTTCNCVSDDFKSE</sequence>
<evidence type="ECO:0000313" key="2">
    <source>
        <dbReference type="EMBL" id="KAF1999795.1"/>
    </source>
</evidence>
<feature type="region of interest" description="Disordered" evidence="1">
    <location>
        <begin position="22"/>
        <end position="49"/>
    </location>
</feature>
<evidence type="ECO:0000256" key="1">
    <source>
        <dbReference type="SAM" id="MobiDB-lite"/>
    </source>
</evidence>
<dbReference type="PANTHER" id="PTHR34365:SF7">
    <property type="entry name" value="GLYCINE-RICH DOMAIN-CONTAINING PROTEIN 1"/>
    <property type="match status" value="1"/>
</dbReference>
<reference evidence="2" key="1">
    <citation type="journal article" date="2020" name="Stud. Mycol.">
        <title>101 Dothideomycetes genomes: a test case for predicting lifestyles and emergence of pathogens.</title>
        <authorList>
            <person name="Haridas S."/>
            <person name="Albert R."/>
            <person name="Binder M."/>
            <person name="Bloem J."/>
            <person name="Labutti K."/>
            <person name="Salamov A."/>
            <person name="Andreopoulos B."/>
            <person name="Baker S."/>
            <person name="Barry K."/>
            <person name="Bills G."/>
            <person name="Bluhm B."/>
            <person name="Cannon C."/>
            <person name="Castanera R."/>
            <person name="Culley D."/>
            <person name="Daum C."/>
            <person name="Ezra D."/>
            <person name="Gonzalez J."/>
            <person name="Henrissat B."/>
            <person name="Kuo A."/>
            <person name="Liang C."/>
            <person name="Lipzen A."/>
            <person name="Lutzoni F."/>
            <person name="Magnuson J."/>
            <person name="Mondo S."/>
            <person name="Nolan M."/>
            <person name="Ohm R."/>
            <person name="Pangilinan J."/>
            <person name="Park H.-J."/>
            <person name="Ramirez L."/>
            <person name="Alfaro M."/>
            <person name="Sun H."/>
            <person name="Tritt A."/>
            <person name="Yoshinaga Y."/>
            <person name="Zwiers L.-H."/>
            <person name="Turgeon B."/>
            <person name="Goodwin S."/>
            <person name="Spatafora J."/>
            <person name="Crous P."/>
            <person name="Grigoriev I."/>
        </authorList>
    </citation>
    <scope>NUCLEOTIDE SEQUENCE</scope>
    <source>
        <strain evidence="2">CBS 123094</strain>
    </source>
</reference>
<organism evidence="2 3">
    <name type="scientific">Amniculicola lignicola CBS 123094</name>
    <dbReference type="NCBI Taxonomy" id="1392246"/>
    <lineage>
        <taxon>Eukaryota</taxon>
        <taxon>Fungi</taxon>
        <taxon>Dikarya</taxon>
        <taxon>Ascomycota</taxon>
        <taxon>Pezizomycotina</taxon>
        <taxon>Dothideomycetes</taxon>
        <taxon>Pleosporomycetidae</taxon>
        <taxon>Pleosporales</taxon>
        <taxon>Amniculicolaceae</taxon>
        <taxon>Amniculicola</taxon>
    </lineage>
</organism>
<gene>
    <name evidence="2" type="ORF">P154DRAFT_620726</name>
</gene>
<dbReference type="AlphaFoldDB" id="A0A6A5WL22"/>
<protein>
    <recommendedName>
        <fullName evidence="4">Alpha-ketoglutarate-dependent sulfonate dioxygenase</fullName>
    </recommendedName>
</protein>
<dbReference type="Proteomes" id="UP000799779">
    <property type="component" value="Unassembled WGS sequence"/>
</dbReference>
<evidence type="ECO:0008006" key="4">
    <source>
        <dbReference type="Google" id="ProtNLM"/>
    </source>
</evidence>
<dbReference type="InterPro" id="IPR009836">
    <property type="entry name" value="GRDP-like"/>
</dbReference>
<keyword evidence="3" id="KW-1185">Reference proteome</keyword>
<dbReference type="OrthoDB" id="2684236at2759"/>
<evidence type="ECO:0000313" key="3">
    <source>
        <dbReference type="Proteomes" id="UP000799779"/>
    </source>
</evidence>
<dbReference type="EMBL" id="ML977593">
    <property type="protein sequence ID" value="KAF1999795.1"/>
    <property type="molecule type" value="Genomic_DNA"/>
</dbReference>
<dbReference type="PANTHER" id="PTHR34365">
    <property type="entry name" value="ENOLASE (DUF1399)"/>
    <property type="match status" value="1"/>
</dbReference>
<name>A0A6A5WL22_9PLEO</name>
<proteinExistence type="predicted"/>